<dbReference type="FunFam" id="3.30.160.60:FF:000446">
    <property type="entry name" value="Zinc finger protein"/>
    <property type="match status" value="1"/>
</dbReference>
<dbReference type="AlphaFoldDB" id="A0A2A2L1G1"/>
<proteinExistence type="predicted"/>
<feature type="domain" description="C2H2-type" evidence="8">
    <location>
        <begin position="150"/>
        <end position="177"/>
    </location>
</feature>
<evidence type="ECO:0000259" key="8">
    <source>
        <dbReference type="PROSITE" id="PS50157"/>
    </source>
</evidence>
<dbReference type="PROSITE" id="PS00028">
    <property type="entry name" value="ZINC_FINGER_C2H2_1"/>
    <property type="match status" value="2"/>
</dbReference>
<dbReference type="STRING" id="2018661.A0A2A2L1G1"/>
<comment type="caution">
    <text evidence="9">The sequence shown here is derived from an EMBL/GenBank/DDBJ whole genome shotgun (WGS) entry which is preliminary data.</text>
</comment>
<feature type="domain" description="C2H2-type" evidence="8">
    <location>
        <begin position="206"/>
        <end position="235"/>
    </location>
</feature>
<dbReference type="PANTHER" id="PTHR24388">
    <property type="entry name" value="ZINC FINGER PROTEIN"/>
    <property type="match status" value="1"/>
</dbReference>
<dbReference type="Pfam" id="PF00096">
    <property type="entry name" value="zf-C2H2"/>
    <property type="match status" value="2"/>
</dbReference>
<dbReference type="GO" id="GO:0005634">
    <property type="term" value="C:nucleus"/>
    <property type="evidence" value="ECO:0007669"/>
    <property type="project" value="UniProtKB-ARBA"/>
</dbReference>
<keyword evidence="10" id="KW-1185">Reference proteome</keyword>
<dbReference type="Gene3D" id="3.30.160.60">
    <property type="entry name" value="Classic Zinc Finger"/>
    <property type="match status" value="3"/>
</dbReference>
<dbReference type="EMBL" id="LIAE01007327">
    <property type="protein sequence ID" value="PAV79990.1"/>
    <property type="molecule type" value="Genomic_DNA"/>
</dbReference>
<evidence type="ECO:0000256" key="2">
    <source>
        <dbReference type="ARBA" id="ARBA00022737"/>
    </source>
</evidence>
<name>A0A2A2L1G1_9BILA</name>
<evidence type="ECO:0000256" key="6">
    <source>
        <dbReference type="PROSITE-ProRule" id="PRU00042"/>
    </source>
</evidence>
<keyword evidence="1" id="KW-0479">Metal-binding</keyword>
<dbReference type="OrthoDB" id="5428132at2759"/>
<organism evidence="9 10">
    <name type="scientific">Diploscapter pachys</name>
    <dbReference type="NCBI Taxonomy" id="2018661"/>
    <lineage>
        <taxon>Eukaryota</taxon>
        <taxon>Metazoa</taxon>
        <taxon>Ecdysozoa</taxon>
        <taxon>Nematoda</taxon>
        <taxon>Chromadorea</taxon>
        <taxon>Rhabditida</taxon>
        <taxon>Rhabditina</taxon>
        <taxon>Rhabditomorpha</taxon>
        <taxon>Rhabditoidea</taxon>
        <taxon>Rhabditidae</taxon>
        <taxon>Diploscapter</taxon>
    </lineage>
</organism>
<dbReference type="EMBL" id="LIAE01007327">
    <property type="protein sequence ID" value="PAV79989.1"/>
    <property type="molecule type" value="Genomic_DNA"/>
</dbReference>
<dbReference type="SUPFAM" id="SSF57667">
    <property type="entry name" value="beta-beta-alpha zinc fingers"/>
    <property type="match status" value="2"/>
</dbReference>
<accession>A0A2A2L1G1</accession>
<dbReference type="InterPro" id="IPR050527">
    <property type="entry name" value="Snail/Krueppel_Znf"/>
</dbReference>
<dbReference type="PROSITE" id="PS50157">
    <property type="entry name" value="ZINC_FINGER_C2H2_2"/>
    <property type="match status" value="3"/>
</dbReference>
<sequence>MSASVKSEDSYSPTALMDGPLFELKPTTMSASIQSQFLLPSTMSTSSASNQPLPQVVPVPILCIGDIRNVQQLIQPIYGAMQSLQNLSNANVTYAPFINFAQQNGDIQNPGTSGSPSPNNFESPASNMMTLSDELGLSRRKRGRNALSPTKCPYCPKTFTRHWLLQGHLRVHTGEKPFSCGECGKAFADKSNLRAHVQTHRSDRPFECDRCGKGFALKSYMTKHKESSCYGGLKM</sequence>
<keyword evidence="5" id="KW-0539">Nucleus</keyword>
<keyword evidence="4" id="KW-0862">Zinc</keyword>
<protein>
    <recommendedName>
        <fullName evidence="8">C2H2-type domain-containing protein</fullName>
    </recommendedName>
</protein>
<evidence type="ECO:0000256" key="5">
    <source>
        <dbReference type="ARBA" id="ARBA00023242"/>
    </source>
</evidence>
<dbReference type="SMART" id="SM00355">
    <property type="entry name" value="ZnF_C2H2"/>
    <property type="match status" value="3"/>
</dbReference>
<reference evidence="9 10" key="1">
    <citation type="journal article" date="2017" name="Curr. Biol.">
        <title>Genome architecture and evolution of a unichromosomal asexual nematode.</title>
        <authorList>
            <person name="Fradin H."/>
            <person name="Zegar C."/>
            <person name="Gutwein M."/>
            <person name="Lucas J."/>
            <person name="Kovtun M."/>
            <person name="Corcoran D."/>
            <person name="Baugh L.R."/>
            <person name="Kiontke K."/>
            <person name="Gunsalus K."/>
            <person name="Fitch D.H."/>
            <person name="Piano F."/>
        </authorList>
    </citation>
    <scope>NUCLEOTIDE SEQUENCE [LARGE SCALE GENOMIC DNA]</scope>
    <source>
        <strain evidence="9">PF1309</strain>
    </source>
</reference>
<evidence type="ECO:0000256" key="1">
    <source>
        <dbReference type="ARBA" id="ARBA00022723"/>
    </source>
</evidence>
<dbReference type="GO" id="GO:0000122">
    <property type="term" value="P:negative regulation of transcription by RNA polymerase II"/>
    <property type="evidence" value="ECO:0007669"/>
    <property type="project" value="UniProtKB-ARBA"/>
</dbReference>
<dbReference type="InterPro" id="IPR036236">
    <property type="entry name" value="Znf_C2H2_sf"/>
</dbReference>
<dbReference type="GO" id="GO:0000978">
    <property type="term" value="F:RNA polymerase II cis-regulatory region sequence-specific DNA binding"/>
    <property type="evidence" value="ECO:0007669"/>
    <property type="project" value="TreeGrafter"/>
</dbReference>
<evidence type="ECO:0000313" key="10">
    <source>
        <dbReference type="Proteomes" id="UP000218231"/>
    </source>
</evidence>
<dbReference type="GO" id="GO:0000981">
    <property type="term" value="F:DNA-binding transcription factor activity, RNA polymerase II-specific"/>
    <property type="evidence" value="ECO:0007669"/>
    <property type="project" value="TreeGrafter"/>
</dbReference>
<feature type="region of interest" description="Disordered" evidence="7">
    <location>
        <begin position="105"/>
        <end position="127"/>
    </location>
</feature>
<gene>
    <name evidence="9" type="ORF">WR25_07705</name>
</gene>
<dbReference type="GO" id="GO:0008270">
    <property type="term" value="F:zinc ion binding"/>
    <property type="evidence" value="ECO:0007669"/>
    <property type="project" value="UniProtKB-KW"/>
</dbReference>
<evidence type="ECO:0000256" key="7">
    <source>
        <dbReference type="SAM" id="MobiDB-lite"/>
    </source>
</evidence>
<evidence type="ECO:0000256" key="3">
    <source>
        <dbReference type="ARBA" id="ARBA00022771"/>
    </source>
</evidence>
<keyword evidence="3 6" id="KW-0863">Zinc-finger</keyword>
<dbReference type="InterPro" id="IPR013087">
    <property type="entry name" value="Znf_C2H2_type"/>
</dbReference>
<keyword evidence="2" id="KW-0677">Repeat</keyword>
<evidence type="ECO:0000256" key="4">
    <source>
        <dbReference type="ARBA" id="ARBA00022833"/>
    </source>
</evidence>
<dbReference type="Proteomes" id="UP000218231">
    <property type="component" value="Unassembled WGS sequence"/>
</dbReference>
<dbReference type="FunFam" id="3.30.160.60:FF:000693">
    <property type="entry name" value="Snail family zinc finger 1a"/>
    <property type="match status" value="1"/>
</dbReference>
<evidence type="ECO:0000313" key="9">
    <source>
        <dbReference type="EMBL" id="PAV79990.1"/>
    </source>
</evidence>
<dbReference type="PANTHER" id="PTHR24388:SF100">
    <property type="entry name" value="ZINC FINGER PROTEIN 423"/>
    <property type="match status" value="1"/>
</dbReference>
<feature type="domain" description="C2H2-type" evidence="8">
    <location>
        <begin position="178"/>
        <end position="205"/>
    </location>
</feature>